<dbReference type="PANTHER" id="PTHR47914">
    <property type="entry name" value="ALPHA/BETA-HYDROLASES SUPERFAMILY PROTEIN"/>
    <property type="match status" value="1"/>
</dbReference>
<evidence type="ECO:0000313" key="2">
    <source>
        <dbReference type="EMBL" id="ART62888.1"/>
    </source>
</evidence>
<dbReference type="AlphaFoldDB" id="A0A240UN34"/>
<dbReference type="InterPro" id="IPR000073">
    <property type="entry name" value="AB_hydrolase_1"/>
</dbReference>
<name>A0A240UN34_9GAMM</name>
<evidence type="ECO:0000313" key="3">
    <source>
        <dbReference type="Proteomes" id="UP000194457"/>
    </source>
</evidence>
<keyword evidence="3" id="KW-1185">Reference proteome</keyword>
<dbReference type="KEGG" id="kma:B9H00_07345"/>
<dbReference type="InterPro" id="IPR029058">
    <property type="entry name" value="AB_hydrolase_fold"/>
</dbReference>
<dbReference type="SUPFAM" id="SSF53474">
    <property type="entry name" value="alpha/beta-Hydrolases"/>
    <property type="match status" value="1"/>
</dbReference>
<organism evidence="2 3">
    <name type="scientific">Kushneria marisflavi</name>
    <dbReference type="NCBI Taxonomy" id="157779"/>
    <lineage>
        <taxon>Bacteria</taxon>
        <taxon>Pseudomonadati</taxon>
        <taxon>Pseudomonadota</taxon>
        <taxon>Gammaproteobacteria</taxon>
        <taxon>Oceanospirillales</taxon>
        <taxon>Halomonadaceae</taxon>
        <taxon>Kushneria</taxon>
    </lineage>
</organism>
<dbReference type="Proteomes" id="UP000194457">
    <property type="component" value="Chromosome"/>
</dbReference>
<dbReference type="Pfam" id="PF12697">
    <property type="entry name" value="Abhydrolase_6"/>
    <property type="match status" value="1"/>
</dbReference>
<gene>
    <name evidence="2" type="ORF">B9H00_07345</name>
</gene>
<protein>
    <recommendedName>
        <fullName evidence="1">AB hydrolase-1 domain-containing protein</fullName>
    </recommendedName>
</protein>
<dbReference type="PANTHER" id="PTHR47914:SF1">
    <property type="entry name" value="ALPHA_BETA-HYDROLASES SUPERFAMILY PROTEIN"/>
    <property type="match status" value="1"/>
</dbReference>
<feature type="domain" description="AB hydrolase-1" evidence="1">
    <location>
        <begin position="100"/>
        <end position="340"/>
    </location>
</feature>
<reference evidence="2 3" key="1">
    <citation type="submission" date="2017-05" db="EMBL/GenBank/DDBJ databases">
        <authorList>
            <person name="Song R."/>
            <person name="Chenine A.L."/>
            <person name="Ruprecht R.M."/>
        </authorList>
    </citation>
    <scope>NUCLEOTIDE SEQUENCE [LARGE SCALE GENOMIC DNA]</scope>
    <source>
        <strain evidence="2">SW32</strain>
    </source>
</reference>
<evidence type="ECO:0000259" key="1">
    <source>
        <dbReference type="Pfam" id="PF12697"/>
    </source>
</evidence>
<dbReference type="EMBL" id="CP021358">
    <property type="protein sequence ID" value="ART62888.1"/>
    <property type="molecule type" value="Genomic_DNA"/>
</dbReference>
<accession>A0A240UN34</accession>
<sequence>MHISFPVDGARIRSASVCRCDDGLMTETGPWHRWPGDCVMMDHHGDDRRSGKGGDMESDVTEETLHWSWGGMSIEVGVTRRGQGPEVLILPALSSISTRHEMDALQTRLAERFTTVSVDWPGFGDRPRPFMEATPAILTAFIDYLLDEVIFLPEMIVAAGHGAGMVIRHLEQHPDAADRLVLIAPTWRGPLPTMAGEHKPWFGHLRTWFDRPVIGAGIYRLNVSNWFLRRMAGEHVYETPNWLSGERLAAKRRVARTPGARHGSIRFVTGAVDPFSRREACVAALKGASARTLLITSEKMPPRSRAEMRAMGALPRVDTVSLSHGRLSVHEEFPDEVAEAILAWLDIPPQYD</sequence>
<dbReference type="Gene3D" id="3.40.50.1820">
    <property type="entry name" value="alpha/beta hydrolase"/>
    <property type="match status" value="1"/>
</dbReference>
<proteinExistence type="predicted"/>